<organism evidence="2 3">
    <name type="scientific">Aspergillus homomorphus (strain CBS 101889)</name>
    <dbReference type="NCBI Taxonomy" id="1450537"/>
    <lineage>
        <taxon>Eukaryota</taxon>
        <taxon>Fungi</taxon>
        <taxon>Dikarya</taxon>
        <taxon>Ascomycota</taxon>
        <taxon>Pezizomycotina</taxon>
        <taxon>Eurotiomycetes</taxon>
        <taxon>Eurotiomycetidae</taxon>
        <taxon>Eurotiales</taxon>
        <taxon>Aspergillaceae</taxon>
        <taxon>Aspergillus</taxon>
        <taxon>Aspergillus subgen. Circumdati</taxon>
    </lineage>
</organism>
<reference evidence="2 3" key="1">
    <citation type="submission" date="2018-02" db="EMBL/GenBank/DDBJ databases">
        <title>The genomes of Aspergillus section Nigri reveals drivers in fungal speciation.</title>
        <authorList>
            <consortium name="DOE Joint Genome Institute"/>
            <person name="Vesth T.C."/>
            <person name="Nybo J."/>
            <person name="Theobald S."/>
            <person name="Brandl J."/>
            <person name="Frisvad J.C."/>
            <person name="Nielsen K.F."/>
            <person name="Lyhne E.K."/>
            <person name="Kogle M.E."/>
            <person name="Kuo A."/>
            <person name="Riley R."/>
            <person name="Clum A."/>
            <person name="Nolan M."/>
            <person name="Lipzen A."/>
            <person name="Salamov A."/>
            <person name="Henrissat B."/>
            <person name="Wiebenga A."/>
            <person name="De vries R.P."/>
            <person name="Grigoriev I.V."/>
            <person name="Mortensen U.H."/>
            <person name="Andersen M.R."/>
            <person name="Baker S.E."/>
        </authorList>
    </citation>
    <scope>NUCLEOTIDE SEQUENCE [LARGE SCALE GENOMIC DNA]</scope>
    <source>
        <strain evidence="2 3">CBS 101889</strain>
    </source>
</reference>
<protein>
    <submittedName>
        <fullName evidence="2">Uncharacterized protein</fullName>
    </submittedName>
</protein>
<sequence>MQSLIDKRGLRDARQSRQSTNIINQLPHPSSKPLQRIRGLHDANPQKDNTADPVAAGSSSAIHSFIHSFIHLSVQSFLPFHVYYNNDPYHPPIHHLSNTRPDHTAAAAAAAAAAKPPVTVHQLTQPQYPGMQLEV</sequence>
<name>A0A395HG21_ASPHC</name>
<feature type="region of interest" description="Disordered" evidence="1">
    <location>
        <begin position="1"/>
        <end position="56"/>
    </location>
</feature>
<dbReference type="EMBL" id="KZ824350">
    <property type="protein sequence ID" value="RAL06852.1"/>
    <property type="molecule type" value="Genomic_DNA"/>
</dbReference>
<gene>
    <name evidence="2" type="ORF">BO97DRAFT_278605</name>
</gene>
<evidence type="ECO:0000313" key="2">
    <source>
        <dbReference type="EMBL" id="RAL06852.1"/>
    </source>
</evidence>
<accession>A0A395HG21</accession>
<feature type="compositionally biased region" description="Polar residues" evidence="1">
    <location>
        <begin position="16"/>
        <end position="28"/>
    </location>
</feature>
<dbReference type="Proteomes" id="UP000248961">
    <property type="component" value="Unassembled WGS sequence"/>
</dbReference>
<feature type="compositionally biased region" description="Basic and acidic residues" evidence="1">
    <location>
        <begin position="1"/>
        <end position="15"/>
    </location>
</feature>
<proteinExistence type="predicted"/>
<evidence type="ECO:0000256" key="1">
    <source>
        <dbReference type="SAM" id="MobiDB-lite"/>
    </source>
</evidence>
<dbReference type="RefSeq" id="XP_025546006.1">
    <property type="nucleotide sequence ID" value="XM_025691045.1"/>
</dbReference>
<dbReference type="AlphaFoldDB" id="A0A395HG21"/>
<keyword evidence="3" id="KW-1185">Reference proteome</keyword>
<evidence type="ECO:0000313" key="3">
    <source>
        <dbReference type="Proteomes" id="UP000248961"/>
    </source>
</evidence>
<dbReference type="VEuPathDB" id="FungiDB:BO97DRAFT_278605"/>
<dbReference type="GeneID" id="37195334"/>